<dbReference type="InterPro" id="IPR051128">
    <property type="entry name" value="EgtD_Methyltrsf_superfamily"/>
</dbReference>
<keyword evidence="3" id="KW-0949">S-adenosyl-L-methionine</keyword>
<keyword evidence="1" id="KW-0489">Methyltransferase</keyword>
<sequence>MVSSLESLRGSSRHGIGFSSSAEPHLASVTTSSTSYRALCRRDINMGHNHNTNNVDIIDIGGGRLKDSLRNMLIARMLDPTKQCVLPSALLSDDHGAMLWTKINRLPDYYQTRDEIALLEVHGKEIADVIPPDCLLIDIGCGDTRKVLPLLVHLDRIKKPVHYYGLDLSLPALQSTLSQLATHNFSHITLHGLWGTFDDAIHFVPTLSPPSTSSYPSPPSSPSCSPGSAPAPAQPPRWFLSLGSILGNDFPEPATKILSRWTALLRPDPTPTPANGPTTTTGDRILLGMDSTTSPTLLWASYHDPQNLFEQFMRNGLQHSNRVLGVNWYRPEDWDVVGVMSTKYVMHQFMFRAKRDVRCEAPGPGPGPGGVVKIEFPKGHEIDCYEAFKFGPEEMGEQFRGAGVREVGRWKAPGSSGIYEYLLCRDTTSQQVNGES</sequence>
<organism evidence="6 7">
    <name type="scientific">Humicola insolens</name>
    <name type="common">Soft-rot fungus</name>
    <dbReference type="NCBI Taxonomy" id="85995"/>
    <lineage>
        <taxon>Eukaryota</taxon>
        <taxon>Fungi</taxon>
        <taxon>Dikarya</taxon>
        <taxon>Ascomycota</taxon>
        <taxon>Pezizomycotina</taxon>
        <taxon>Sordariomycetes</taxon>
        <taxon>Sordariomycetidae</taxon>
        <taxon>Sordariales</taxon>
        <taxon>Chaetomiaceae</taxon>
        <taxon>Mycothermus</taxon>
    </lineage>
</organism>
<protein>
    <recommendedName>
        <fullName evidence="5">Histidine-specific methyltransferase SAM-dependent domain-containing protein</fullName>
    </recommendedName>
</protein>
<feature type="compositionally biased region" description="Low complexity" evidence="4">
    <location>
        <begin position="222"/>
        <end position="231"/>
    </location>
</feature>
<feature type="region of interest" description="Disordered" evidence="4">
    <location>
        <begin position="265"/>
        <end position="287"/>
    </location>
</feature>
<evidence type="ECO:0000313" key="6">
    <source>
        <dbReference type="EMBL" id="KAL1835890.1"/>
    </source>
</evidence>
<dbReference type="Gene3D" id="3.40.50.150">
    <property type="entry name" value="Vaccinia Virus protein VP39"/>
    <property type="match status" value="1"/>
</dbReference>
<gene>
    <name evidence="6" type="ORF">VTJ49DRAFT_5911</name>
</gene>
<dbReference type="InterPro" id="IPR019257">
    <property type="entry name" value="MeTrfase_dom"/>
</dbReference>
<dbReference type="Pfam" id="PF10017">
    <property type="entry name" value="Methyltransf_33"/>
    <property type="match status" value="1"/>
</dbReference>
<evidence type="ECO:0000256" key="4">
    <source>
        <dbReference type="SAM" id="MobiDB-lite"/>
    </source>
</evidence>
<dbReference type="Proteomes" id="UP001583172">
    <property type="component" value="Unassembled WGS sequence"/>
</dbReference>
<accession>A0ABR3V289</accession>
<evidence type="ECO:0000256" key="3">
    <source>
        <dbReference type="ARBA" id="ARBA00022691"/>
    </source>
</evidence>
<dbReference type="PANTHER" id="PTHR43397:SF1">
    <property type="entry name" value="ERGOTHIONEINE BIOSYNTHESIS PROTEIN 1"/>
    <property type="match status" value="1"/>
</dbReference>
<reference evidence="6 7" key="1">
    <citation type="journal article" date="2024" name="Commun. Biol.">
        <title>Comparative genomic analysis of thermophilic fungi reveals convergent evolutionary adaptations and gene losses.</title>
        <authorList>
            <person name="Steindorff A.S."/>
            <person name="Aguilar-Pontes M.V."/>
            <person name="Robinson A.J."/>
            <person name="Andreopoulos B."/>
            <person name="LaButti K."/>
            <person name="Kuo A."/>
            <person name="Mondo S."/>
            <person name="Riley R."/>
            <person name="Otillar R."/>
            <person name="Haridas S."/>
            <person name="Lipzen A."/>
            <person name="Grimwood J."/>
            <person name="Schmutz J."/>
            <person name="Clum A."/>
            <person name="Reid I.D."/>
            <person name="Moisan M.C."/>
            <person name="Butler G."/>
            <person name="Nguyen T.T.M."/>
            <person name="Dewar K."/>
            <person name="Conant G."/>
            <person name="Drula E."/>
            <person name="Henrissat B."/>
            <person name="Hansel C."/>
            <person name="Singer S."/>
            <person name="Hutchinson M.I."/>
            <person name="de Vries R.P."/>
            <person name="Natvig D.O."/>
            <person name="Powell A.J."/>
            <person name="Tsang A."/>
            <person name="Grigoriev I.V."/>
        </authorList>
    </citation>
    <scope>NUCLEOTIDE SEQUENCE [LARGE SCALE GENOMIC DNA]</scope>
    <source>
        <strain evidence="6 7">CBS 620.91</strain>
    </source>
</reference>
<comment type="caution">
    <text evidence="6">The sequence shown here is derived from an EMBL/GenBank/DDBJ whole genome shotgun (WGS) entry which is preliminary data.</text>
</comment>
<proteinExistence type="predicted"/>
<feature type="domain" description="Histidine-specific methyltransferase SAM-dependent" evidence="5">
    <location>
        <begin position="82"/>
        <end position="415"/>
    </location>
</feature>
<evidence type="ECO:0000256" key="1">
    <source>
        <dbReference type="ARBA" id="ARBA00022603"/>
    </source>
</evidence>
<keyword evidence="2" id="KW-0808">Transferase</keyword>
<dbReference type="PANTHER" id="PTHR43397">
    <property type="entry name" value="ERGOTHIONEINE BIOSYNTHESIS PROTEIN 1"/>
    <property type="match status" value="1"/>
</dbReference>
<evidence type="ECO:0000313" key="7">
    <source>
        <dbReference type="Proteomes" id="UP001583172"/>
    </source>
</evidence>
<dbReference type="EMBL" id="JAZGSY010000515">
    <property type="protein sequence ID" value="KAL1835890.1"/>
    <property type="molecule type" value="Genomic_DNA"/>
</dbReference>
<name>A0ABR3V289_HUMIN</name>
<keyword evidence="7" id="KW-1185">Reference proteome</keyword>
<evidence type="ECO:0000256" key="2">
    <source>
        <dbReference type="ARBA" id="ARBA00022679"/>
    </source>
</evidence>
<dbReference type="InterPro" id="IPR029063">
    <property type="entry name" value="SAM-dependent_MTases_sf"/>
</dbReference>
<feature type="region of interest" description="Disordered" evidence="4">
    <location>
        <begin position="209"/>
        <end position="232"/>
    </location>
</feature>
<evidence type="ECO:0000259" key="5">
    <source>
        <dbReference type="Pfam" id="PF10017"/>
    </source>
</evidence>